<protein>
    <submittedName>
        <fullName evidence="7">C40 family peptidase</fullName>
    </submittedName>
</protein>
<dbReference type="NCBIfam" id="TIGR03696">
    <property type="entry name" value="Rhs_assc_core"/>
    <property type="match status" value="1"/>
</dbReference>
<dbReference type="InterPro" id="IPR000064">
    <property type="entry name" value="NLP_P60_dom"/>
</dbReference>
<dbReference type="Pfam" id="PF00877">
    <property type="entry name" value="NLPC_P60"/>
    <property type="match status" value="1"/>
</dbReference>
<keyword evidence="3" id="KW-0677">Repeat</keyword>
<name>A0A8J6I3R7_9FIRM</name>
<dbReference type="PROSITE" id="PS51935">
    <property type="entry name" value="NLPC_P60"/>
    <property type="match status" value="1"/>
</dbReference>
<dbReference type="Gene3D" id="2.180.10.10">
    <property type="entry name" value="RHS repeat-associated core"/>
    <property type="match status" value="2"/>
</dbReference>
<evidence type="ECO:0000256" key="4">
    <source>
        <dbReference type="ARBA" id="ARBA00022801"/>
    </source>
</evidence>
<gene>
    <name evidence="7" type="ORF">G5B42_11210</name>
</gene>
<sequence>MPDGGKIEFKYDALNRIIERINANDTKTVYTYTPRGELESIVNYQDRGHGKVLSAYGYLYNAKGQRIYQIKEDGDLTAYRYDPAGRLIEVYYPFTDKKKIADLKERQFYGLVPQWEGPTDFKIPKLNLSWEEERNLAEQLAELSNLLFEDGKGKKDDCYLNPGPNGLPFINHLMLDYEDQNKLSNLYRQLQPWGIGLNLWGKGYWKEQFTYDPNGNVISKKNGWGEINYNYDVNNQLLQAGNRTYQYDLNGNLIREELGAFYVEYEYSPENRLVTARNNSPFIYLDRSFVGEINYAYDALGRRVSKEINPEKGNKGNIEYYLYAGLGTDVIVQYELEVHNNKGKGKGKGHDPAGELTQIQEYYYGNGFLLAAKTIDKPVKHGWGWGHDPLKDVTFYHQDVLGSVVMLTGHNGQVVEKYKYDAYGVAYDGKFDHGLAGMGRNSYGFTGKRYEPELSIYSFAFRDYNPHSMRWLTVDPIKHGLNWYQYCGSDPVNWVDLWGLVYLPEDVDYGQQVITETSIRSNIAKHAASLAGSKYVWGGEDKGGVDCSGTVYYSYTQAGISIPRTTAQGYHNLMEKIEREDLKPADIITYSDSEQDGKVVHVQVFIGTAIDRKGKIVEDAVINAGSPKTGVYIVSLEEYLSWDCNKHLTPNYGTLLNDQIVSSNKEDDKIEQKQVEILSKDGGFPYKEEDRIKQK</sequence>
<evidence type="ECO:0000256" key="2">
    <source>
        <dbReference type="ARBA" id="ARBA00022670"/>
    </source>
</evidence>
<dbReference type="InterPro" id="IPR050708">
    <property type="entry name" value="T6SS_VgrG/RHS"/>
</dbReference>
<comment type="similarity">
    <text evidence="1">Belongs to the peptidase C40 family.</text>
</comment>
<keyword evidence="5" id="KW-0788">Thiol protease</keyword>
<dbReference type="InterPro" id="IPR022385">
    <property type="entry name" value="Rhs_assc_core"/>
</dbReference>
<dbReference type="PANTHER" id="PTHR32305:SF15">
    <property type="entry name" value="PROTEIN RHSA-RELATED"/>
    <property type="match status" value="1"/>
</dbReference>
<keyword evidence="8" id="KW-1185">Reference proteome</keyword>
<organism evidence="7 8">
    <name type="scientific">Capillibacterium thermochitinicola</name>
    <dbReference type="NCBI Taxonomy" id="2699427"/>
    <lineage>
        <taxon>Bacteria</taxon>
        <taxon>Bacillati</taxon>
        <taxon>Bacillota</taxon>
        <taxon>Capillibacterium</taxon>
    </lineage>
</organism>
<dbReference type="GO" id="GO:0006508">
    <property type="term" value="P:proteolysis"/>
    <property type="evidence" value="ECO:0007669"/>
    <property type="project" value="UniProtKB-KW"/>
</dbReference>
<evidence type="ECO:0000313" key="7">
    <source>
        <dbReference type="EMBL" id="MBA2134094.1"/>
    </source>
</evidence>
<dbReference type="SUPFAM" id="SSF54001">
    <property type="entry name" value="Cysteine proteinases"/>
    <property type="match status" value="1"/>
</dbReference>
<evidence type="ECO:0000259" key="6">
    <source>
        <dbReference type="PROSITE" id="PS51935"/>
    </source>
</evidence>
<dbReference type="InterPro" id="IPR038765">
    <property type="entry name" value="Papain-like_cys_pep_sf"/>
</dbReference>
<evidence type="ECO:0000256" key="1">
    <source>
        <dbReference type="ARBA" id="ARBA00007074"/>
    </source>
</evidence>
<dbReference type="RefSeq" id="WP_181340556.1">
    <property type="nucleotide sequence ID" value="NZ_JAAKDE010000053.1"/>
</dbReference>
<reference evidence="7" key="1">
    <citation type="submission" date="2020-06" db="EMBL/GenBank/DDBJ databases">
        <title>Novel chitinolytic bacterium.</title>
        <authorList>
            <person name="Ungkulpasvich U."/>
            <person name="Kosugi A."/>
            <person name="Uke A."/>
        </authorList>
    </citation>
    <scope>NUCLEOTIDE SEQUENCE</scope>
    <source>
        <strain evidence="7">UUS1-1</strain>
    </source>
</reference>
<keyword evidence="2" id="KW-0645">Protease</keyword>
<keyword evidence="4" id="KW-0378">Hydrolase</keyword>
<comment type="caution">
    <text evidence="7">The sequence shown here is derived from an EMBL/GenBank/DDBJ whole genome shotgun (WGS) entry which is preliminary data.</text>
</comment>
<evidence type="ECO:0000256" key="5">
    <source>
        <dbReference type="ARBA" id="ARBA00022807"/>
    </source>
</evidence>
<accession>A0A8J6I3R7</accession>
<feature type="domain" description="NlpC/P60" evidence="6">
    <location>
        <begin position="517"/>
        <end position="653"/>
    </location>
</feature>
<dbReference type="EMBL" id="JAAKDE010000053">
    <property type="protein sequence ID" value="MBA2134094.1"/>
    <property type="molecule type" value="Genomic_DNA"/>
</dbReference>
<dbReference type="Pfam" id="PF25023">
    <property type="entry name" value="TEN_YD-shell"/>
    <property type="match status" value="1"/>
</dbReference>
<dbReference type="AlphaFoldDB" id="A0A8J6I3R7"/>
<dbReference type="InterPro" id="IPR056823">
    <property type="entry name" value="TEN-like_YD-shell"/>
</dbReference>
<dbReference type="GO" id="GO:0008234">
    <property type="term" value="F:cysteine-type peptidase activity"/>
    <property type="evidence" value="ECO:0007669"/>
    <property type="project" value="UniProtKB-KW"/>
</dbReference>
<evidence type="ECO:0000256" key="3">
    <source>
        <dbReference type="ARBA" id="ARBA00022737"/>
    </source>
</evidence>
<dbReference type="Proteomes" id="UP000657177">
    <property type="component" value="Unassembled WGS sequence"/>
</dbReference>
<proteinExistence type="inferred from homology"/>
<evidence type="ECO:0000313" key="8">
    <source>
        <dbReference type="Proteomes" id="UP000657177"/>
    </source>
</evidence>
<dbReference type="Gene3D" id="3.90.1720.10">
    <property type="entry name" value="endopeptidase domain like (from Nostoc punctiforme)"/>
    <property type="match status" value="1"/>
</dbReference>
<dbReference type="PANTHER" id="PTHR32305">
    <property type="match status" value="1"/>
</dbReference>